<organism evidence="1 2">
    <name type="scientific">Auriscalpium vulgare</name>
    <dbReference type="NCBI Taxonomy" id="40419"/>
    <lineage>
        <taxon>Eukaryota</taxon>
        <taxon>Fungi</taxon>
        <taxon>Dikarya</taxon>
        <taxon>Basidiomycota</taxon>
        <taxon>Agaricomycotina</taxon>
        <taxon>Agaricomycetes</taxon>
        <taxon>Russulales</taxon>
        <taxon>Auriscalpiaceae</taxon>
        <taxon>Auriscalpium</taxon>
    </lineage>
</organism>
<gene>
    <name evidence="1" type="ORF">FA95DRAFT_1489827</name>
</gene>
<accession>A0ACB8RZP2</accession>
<reference evidence="1" key="1">
    <citation type="submission" date="2021-02" db="EMBL/GenBank/DDBJ databases">
        <authorList>
            <consortium name="DOE Joint Genome Institute"/>
            <person name="Ahrendt S."/>
            <person name="Looney B.P."/>
            <person name="Miyauchi S."/>
            <person name="Morin E."/>
            <person name="Drula E."/>
            <person name="Courty P.E."/>
            <person name="Chicoki N."/>
            <person name="Fauchery L."/>
            <person name="Kohler A."/>
            <person name="Kuo A."/>
            <person name="Labutti K."/>
            <person name="Pangilinan J."/>
            <person name="Lipzen A."/>
            <person name="Riley R."/>
            <person name="Andreopoulos W."/>
            <person name="He G."/>
            <person name="Johnson J."/>
            <person name="Barry K.W."/>
            <person name="Grigoriev I.V."/>
            <person name="Nagy L."/>
            <person name="Hibbett D."/>
            <person name="Henrissat B."/>
            <person name="Matheny P.B."/>
            <person name="Labbe J."/>
            <person name="Martin F."/>
        </authorList>
    </citation>
    <scope>NUCLEOTIDE SEQUENCE</scope>
    <source>
        <strain evidence="1">FP105234-sp</strain>
    </source>
</reference>
<comment type="caution">
    <text evidence="1">The sequence shown here is derived from an EMBL/GenBank/DDBJ whole genome shotgun (WGS) entry which is preliminary data.</text>
</comment>
<evidence type="ECO:0000313" key="2">
    <source>
        <dbReference type="Proteomes" id="UP000814033"/>
    </source>
</evidence>
<name>A0ACB8RZP2_9AGAM</name>
<dbReference type="EMBL" id="MU275877">
    <property type="protein sequence ID" value="KAI0049095.1"/>
    <property type="molecule type" value="Genomic_DNA"/>
</dbReference>
<keyword evidence="2" id="KW-1185">Reference proteome</keyword>
<dbReference type="Proteomes" id="UP000814033">
    <property type="component" value="Unassembled WGS sequence"/>
</dbReference>
<proteinExistence type="predicted"/>
<evidence type="ECO:0000313" key="1">
    <source>
        <dbReference type="EMBL" id="KAI0049095.1"/>
    </source>
</evidence>
<reference evidence="1" key="2">
    <citation type="journal article" date="2022" name="New Phytol.">
        <title>Evolutionary transition to the ectomycorrhizal habit in the genomes of a hyperdiverse lineage of mushroom-forming fungi.</title>
        <authorList>
            <person name="Looney B."/>
            <person name="Miyauchi S."/>
            <person name="Morin E."/>
            <person name="Drula E."/>
            <person name="Courty P.E."/>
            <person name="Kohler A."/>
            <person name="Kuo A."/>
            <person name="LaButti K."/>
            <person name="Pangilinan J."/>
            <person name="Lipzen A."/>
            <person name="Riley R."/>
            <person name="Andreopoulos W."/>
            <person name="He G."/>
            <person name="Johnson J."/>
            <person name="Nolan M."/>
            <person name="Tritt A."/>
            <person name="Barry K.W."/>
            <person name="Grigoriev I.V."/>
            <person name="Nagy L.G."/>
            <person name="Hibbett D."/>
            <person name="Henrissat B."/>
            <person name="Matheny P.B."/>
            <person name="Labbe J."/>
            <person name="Martin F.M."/>
        </authorList>
    </citation>
    <scope>NUCLEOTIDE SEQUENCE</scope>
    <source>
        <strain evidence="1">FP105234-sp</strain>
    </source>
</reference>
<sequence>MGDGPRAGPSSGLKLVLPSLSALKARTQRNSPVVEDLAVKKILRPVKLKPLKEVLSVLITKIKKKDDYAFFLTPVDLENVPGYTDTVKRPMDFGTMSTKVDKGKYRSLEEFAADFHLVLANAKAFNPPGSIYYTEAERIESWASEHISKASAQVIQYEADWTIDVEKDEDTVNIDGDDDAGAGAGTSAGPETPLRRSQSVGSSSVPPQNRRPRGPKKAEGMSETLEPDWHLPGFKDGLGVFPPGSDWAHLMLALKLKGKRYRTKKERLRMERGGPPFAADGSLDYSEMEDPYTILSILAPEPLSRPKVMPLYPPPPPDPLQTALPAPANIPPPPSPPPLPASLTAPSKPGTGKPKYKHWTINRVVSSRSRAKDKEEEEQPPAWKTPRDLHATDFGPFATLAGRLAREGLGRVGELGTQEMLFEAVRRSVESKAFLAGARKEDAAEGKAEAERAREAQEWIREVVYGGADGLAYVRSVAEFVSPPPGKVRLLASEPSNLGMSLPQYVDQTVIEPLLEGRHRLVTSAAQHASTSSAPYTAPRAASPPTHPEPEIFRTLDSQLDLAALIKAPDELFAAEGAWAQAGVSADDPLVLSRSLDRAAELLEKLSETKNVGVVTDGADKEKDGAEGEKEQDVQEEEQVEGEVKMEVDVEVVPEEKVDEVKMEVDEESEKPPLVKENIENGVDLEALQRELRLNLIALVKRAPLDRIARMPPELVPVHLRGVVPTIGF</sequence>
<protein>
    <submittedName>
        <fullName evidence="1">Uncharacterized protein</fullName>
    </submittedName>
</protein>